<gene>
    <name evidence="2" type="ORF">IRJ18_15665</name>
</gene>
<dbReference type="Proteomes" id="UP000632774">
    <property type="component" value="Unassembled WGS sequence"/>
</dbReference>
<feature type="transmembrane region" description="Helical" evidence="1">
    <location>
        <begin position="32"/>
        <end position="54"/>
    </location>
</feature>
<keyword evidence="3" id="KW-1185">Reference proteome</keyword>
<dbReference type="RefSeq" id="WP_194107251.1">
    <property type="nucleotide sequence ID" value="NZ_JADFFM010000002.1"/>
</dbReference>
<sequence length="106" mass="12099">MKKIRHAELVSALRLIVSNKQMLNKNTIPNGIIMGLILPVIAALIFEVVMHPIWITANRGLPYFIVAALNLGVLRYFAGKHQEKTVQGIMLVTFVFLIVVYFFRYK</sequence>
<name>A0ABR9XLC3_9SPHI</name>
<organism evidence="2 3">
    <name type="scientific">Mucilaginibacter boryungensis</name>
    <dbReference type="NCBI Taxonomy" id="768480"/>
    <lineage>
        <taxon>Bacteria</taxon>
        <taxon>Pseudomonadati</taxon>
        <taxon>Bacteroidota</taxon>
        <taxon>Sphingobacteriia</taxon>
        <taxon>Sphingobacteriales</taxon>
        <taxon>Sphingobacteriaceae</taxon>
        <taxon>Mucilaginibacter</taxon>
    </lineage>
</organism>
<comment type="caution">
    <text evidence="2">The sequence shown here is derived from an EMBL/GenBank/DDBJ whole genome shotgun (WGS) entry which is preliminary data.</text>
</comment>
<proteinExistence type="predicted"/>
<evidence type="ECO:0000256" key="1">
    <source>
        <dbReference type="SAM" id="Phobius"/>
    </source>
</evidence>
<reference evidence="2 3" key="1">
    <citation type="submission" date="2020-10" db="EMBL/GenBank/DDBJ databases">
        <title>Mucilaginibacter mali sp. nov., isolated from rhizosphere soil of apple orchard.</title>
        <authorList>
            <person name="Lee J.-S."/>
            <person name="Kim H.S."/>
            <person name="Kim J.-S."/>
        </authorList>
    </citation>
    <scope>NUCLEOTIDE SEQUENCE [LARGE SCALE GENOMIC DNA]</scope>
    <source>
        <strain evidence="2 3">KCTC 23157</strain>
    </source>
</reference>
<feature type="transmembrane region" description="Helical" evidence="1">
    <location>
        <begin position="85"/>
        <end position="103"/>
    </location>
</feature>
<dbReference type="EMBL" id="JADFFM010000002">
    <property type="protein sequence ID" value="MBE9667810.1"/>
    <property type="molecule type" value="Genomic_DNA"/>
</dbReference>
<keyword evidence="1" id="KW-0472">Membrane</keyword>
<feature type="transmembrane region" description="Helical" evidence="1">
    <location>
        <begin position="60"/>
        <end position="78"/>
    </location>
</feature>
<keyword evidence="1" id="KW-1133">Transmembrane helix</keyword>
<protein>
    <submittedName>
        <fullName evidence="2">Uncharacterized protein</fullName>
    </submittedName>
</protein>
<evidence type="ECO:0000313" key="3">
    <source>
        <dbReference type="Proteomes" id="UP000632774"/>
    </source>
</evidence>
<keyword evidence="1" id="KW-0812">Transmembrane</keyword>
<evidence type="ECO:0000313" key="2">
    <source>
        <dbReference type="EMBL" id="MBE9667810.1"/>
    </source>
</evidence>
<accession>A0ABR9XLC3</accession>